<dbReference type="AlphaFoldDB" id="A0A6G0U6C2"/>
<dbReference type="InterPro" id="IPR012337">
    <property type="entry name" value="RNaseH-like_sf"/>
</dbReference>
<dbReference type="SUPFAM" id="SSF53098">
    <property type="entry name" value="Ribonuclease H-like"/>
    <property type="match status" value="1"/>
</dbReference>
<dbReference type="EMBL" id="VYZN01000006">
    <property type="protein sequence ID" value="KAE9543776.1"/>
    <property type="molecule type" value="Genomic_DNA"/>
</dbReference>
<name>A0A6G0U6C2_APHGL</name>
<evidence type="ECO:0000313" key="2">
    <source>
        <dbReference type="Proteomes" id="UP000475862"/>
    </source>
</evidence>
<proteinExistence type="predicted"/>
<dbReference type="SUPFAM" id="SSF56801">
    <property type="entry name" value="Acetyl-CoA synthetase-like"/>
    <property type="match status" value="1"/>
</dbReference>
<accession>A0A6G0U6C2</accession>
<comment type="caution">
    <text evidence="1">The sequence shown here is derived from an EMBL/GenBank/DDBJ whole genome shotgun (WGS) entry which is preliminary data.</text>
</comment>
<dbReference type="OrthoDB" id="2962993at2759"/>
<dbReference type="InterPro" id="IPR042099">
    <property type="entry name" value="ANL_N_sf"/>
</dbReference>
<gene>
    <name evidence="1" type="ORF">AGLY_002006</name>
</gene>
<dbReference type="PANTHER" id="PTHR37162:SF1">
    <property type="entry name" value="BED-TYPE DOMAIN-CONTAINING PROTEIN"/>
    <property type="match status" value="1"/>
</dbReference>
<organism evidence="1 2">
    <name type="scientific">Aphis glycines</name>
    <name type="common">Soybean aphid</name>
    <dbReference type="NCBI Taxonomy" id="307491"/>
    <lineage>
        <taxon>Eukaryota</taxon>
        <taxon>Metazoa</taxon>
        <taxon>Ecdysozoa</taxon>
        <taxon>Arthropoda</taxon>
        <taxon>Hexapoda</taxon>
        <taxon>Insecta</taxon>
        <taxon>Pterygota</taxon>
        <taxon>Neoptera</taxon>
        <taxon>Paraneoptera</taxon>
        <taxon>Hemiptera</taxon>
        <taxon>Sternorrhyncha</taxon>
        <taxon>Aphidomorpha</taxon>
        <taxon>Aphidoidea</taxon>
        <taxon>Aphididae</taxon>
        <taxon>Aphidini</taxon>
        <taxon>Aphis</taxon>
        <taxon>Aphis</taxon>
    </lineage>
</organism>
<keyword evidence="2" id="KW-1185">Reference proteome</keyword>
<protein>
    <recommendedName>
        <fullName evidence="3">DUF4371 domain-containing protein</fullName>
    </recommendedName>
</protein>
<sequence>MNETKKRNRNCVFNDEWLKDQIFSDWIAKHNNPNKARCILCQTVFSVKYDGVKSVKTHQESKKHEKSVKSKHVSSTIKQFFPTKNCKDEDKIAAVEINSTIANKIHLGRTKMEAIVKNVLCPFAIEKAVIQLKYPTSIPFSVSTDASNKGNRTFFPLAVRLFNFEDGVKDYLLDFYEEPNESSQSIFNTITSAIESLGLDVQNITAYGADNGSVNYGKNCSVFEKLKDKKSNIIKANCNCHVIRNAAKHSMKVIKYDVETLVLKVFNEFSMSSKRVEELKECFEFVQQDFHNVLRHIPVRWLSLFNAVDRLILNWNAIKTYFIKNGKNECDKIIWKFIGDQKNELSEQLTLKKNNLNAPEVYDVMLSLRSQILNRKNDNFFGIAVTTRLPNLTSKESDLFKSDALNTYKRGLEYIEKWFDYENSPFKLFSCLKLSELPKLTDLLDLTKLIRVHVNGDELYEELNFIKLIPNDILNNTKLTSSEKWKMVLYRKLLYRPFYSCCIRQLSSEAFKNTPKNETSLAPIYRLASQWPNNIAVVDKFGEHTYSSIFNSSVILSKIIEKSLHGEIQERVAILCPNDAFYVVAQWASWISGQISNNII</sequence>
<reference evidence="1 2" key="1">
    <citation type="submission" date="2019-08" db="EMBL/GenBank/DDBJ databases">
        <title>The genome of the soybean aphid Biotype 1, its phylome, world population structure and adaptation to the North American continent.</title>
        <authorList>
            <person name="Giordano R."/>
            <person name="Donthu R.K."/>
            <person name="Hernandez A.G."/>
            <person name="Wright C.L."/>
            <person name="Zimin A.V."/>
        </authorList>
    </citation>
    <scope>NUCLEOTIDE SEQUENCE [LARGE SCALE GENOMIC DNA]</scope>
    <source>
        <tissue evidence="1">Whole aphids</tissue>
    </source>
</reference>
<evidence type="ECO:0008006" key="3">
    <source>
        <dbReference type="Google" id="ProtNLM"/>
    </source>
</evidence>
<dbReference type="Gene3D" id="3.40.50.12780">
    <property type="entry name" value="N-terminal domain of ligase-like"/>
    <property type="match status" value="1"/>
</dbReference>
<evidence type="ECO:0000313" key="1">
    <source>
        <dbReference type="EMBL" id="KAE9543776.1"/>
    </source>
</evidence>
<dbReference type="Proteomes" id="UP000475862">
    <property type="component" value="Unassembled WGS sequence"/>
</dbReference>
<dbReference type="PANTHER" id="PTHR37162">
    <property type="entry name" value="HAT FAMILY DIMERISATION DOMAINCONTAINING PROTEIN-RELATED"/>
    <property type="match status" value="1"/>
</dbReference>